<feature type="region of interest" description="Disordered" evidence="1">
    <location>
        <begin position="155"/>
        <end position="203"/>
    </location>
</feature>
<feature type="region of interest" description="Disordered" evidence="1">
    <location>
        <begin position="84"/>
        <end position="117"/>
    </location>
</feature>
<gene>
    <name evidence="3" type="ORF">AB1207_16060</name>
</gene>
<evidence type="ECO:0000313" key="3">
    <source>
        <dbReference type="EMBL" id="MEW9266268.1"/>
    </source>
</evidence>
<organism evidence="3 4">
    <name type="scientific">Kineococcus endophyticus</name>
    <dbReference type="NCBI Taxonomy" id="1181883"/>
    <lineage>
        <taxon>Bacteria</taxon>
        <taxon>Bacillati</taxon>
        <taxon>Actinomycetota</taxon>
        <taxon>Actinomycetes</taxon>
        <taxon>Kineosporiales</taxon>
        <taxon>Kineosporiaceae</taxon>
        <taxon>Kineococcus</taxon>
    </lineage>
</organism>
<evidence type="ECO:0008006" key="5">
    <source>
        <dbReference type="Google" id="ProtNLM"/>
    </source>
</evidence>
<feature type="compositionally biased region" description="Low complexity" evidence="1">
    <location>
        <begin position="188"/>
        <end position="203"/>
    </location>
</feature>
<reference evidence="3 4" key="1">
    <citation type="submission" date="2024-07" db="EMBL/GenBank/DDBJ databases">
        <authorList>
            <person name="Thanompreechachai J."/>
            <person name="Duangmal K."/>
        </authorList>
    </citation>
    <scope>NUCLEOTIDE SEQUENCE [LARGE SCALE GENOMIC DNA]</scope>
    <source>
        <strain evidence="3 4">KCTC 19886</strain>
    </source>
</reference>
<keyword evidence="4" id="KW-1185">Reference proteome</keyword>
<keyword evidence="2" id="KW-0812">Transmembrane</keyword>
<dbReference type="EMBL" id="JBFNQN010000011">
    <property type="protein sequence ID" value="MEW9266268.1"/>
    <property type="molecule type" value="Genomic_DNA"/>
</dbReference>
<comment type="caution">
    <text evidence="3">The sequence shown here is derived from an EMBL/GenBank/DDBJ whole genome shotgun (WGS) entry which is preliminary data.</text>
</comment>
<feature type="compositionally biased region" description="Polar residues" evidence="1">
    <location>
        <begin position="160"/>
        <end position="170"/>
    </location>
</feature>
<dbReference type="RefSeq" id="WP_367639400.1">
    <property type="nucleotide sequence ID" value="NZ_JBFNQN010000011.1"/>
</dbReference>
<dbReference type="Proteomes" id="UP001555826">
    <property type="component" value="Unassembled WGS sequence"/>
</dbReference>
<name>A0ABV3P9G7_9ACTN</name>
<evidence type="ECO:0000313" key="4">
    <source>
        <dbReference type="Proteomes" id="UP001555826"/>
    </source>
</evidence>
<accession>A0ABV3P9G7</accession>
<proteinExistence type="predicted"/>
<evidence type="ECO:0000256" key="1">
    <source>
        <dbReference type="SAM" id="MobiDB-lite"/>
    </source>
</evidence>
<sequence length="203" mass="20372">MSGPHLGARVTALVDGRLATDAEARAHDHVRACPDCSDALEAERLVRARLHALGEPELSEDLVVRLLQIGGPSGPLPPRDAPMANPARPVVGVAPPSRTDPVRSRSSRGPAGRAVRRVRRRPVAAALAGTFSLLGAGIAGVLVLGGLPGGGQAPVAELRTTPSSAPSSAGFTPGSDAPGTATVSRVQPSGPATPTASPTTTAP</sequence>
<keyword evidence="2" id="KW-0472">Membrane</keyword>
<evidence type="ECO:0000256" key="2">
    <source>
        <dbReference type="SAM" id="Phobius"/>
    </source>
</evidence>
<keyword evidence="2" id="KW-1133">Transmembrane helix</keyword>
<feature type="transmembrane region" description="Helical" evidence="2">
    <location>
        <begin position="123"/>
        <end position="144"/>
    </location>
</feature>
<protein>
    <recommendedName>
        <fullName evidence="5">Zinc finger protein</fullName>
    </recommendedName>
</protein>